<evidence type="ECO:0000313" key="1">
    <source>
        <dbReference type="EMBL" id="QII12165.1"/>
    </source>
</evidence>
<accession>A0A2C9CA05</accession>
<evidence type="ECO:0000313" key="2">
    <source>
        <dbReference type="EMBL" id="SOH02540.1"/>
    </source>
</evidence>
<organism evidence="2 3">
    <name type="scientific">Kuenenia stuttgartiensis</name>
    <dbReference type="NCBI Taxonomy" id="174633"/>
    <lineage>
        <taxon>Bacteria</taxon>
        <taxon>Pseudomonadati</taxon>
        <taxon>Planctomycetota</taxon>
        <taxon>Candidatus Brocadiia</taxon>
        <taxon>Candidatus Brocadiales</taxon>
        <taxon>Candidatus Brocadiaceae</taxon>
        <taxon>Candidatus Kuenenia</taxon>
    </lineage>
</organism>
<evidence type="ECO:0000313" key="3">
    <source>
        <dbReference type="Proteomes" id="UP000221734"/>
    </source>
</evidence>
<protein>
    <submittedName>
        <fullName evidence="2">Uncharacterized protein</fullName>
    </submittedName>
</protein>
<reference evidence="1 4" key="3">
    <citation type="submission" date="2020-02" db="EMBL/GenBank/DDBJ databases">
        <title>Newly sequenced genome of strain CSTR1 showed variability in Candidatus Kuenenia stuttgartiensis genomes.</title>
        <authorList>
            <person name="Ding C."/>
            <person name="Adrian L."/>
        </authorList>
    </citation>
    <scope>NUCLEOTIDE SEQUENCE [LARGE SCALE GENOMIC DNA]</scope>
    <source>
        <strain evidence="1 4">CSTR1</strain>
    </source>
</reference>
<dbReference type="EMBL" id="LT934425">
    <property type="protein sequence ID" value="SOH02540.1"/>
    <property type="molecule type" value="Genomic_DNA"/>
</dbReference>
<keyword evidence="3" id="KW-1185">Reference proteome</keyword>
<dbReference type="Proteomes" id="UP000221734">
    <property type="component" value="Chromosome Kuenenia_stuttgartiensis_MBR1"/>
</dbReference>
<evidence type="ECO:0000313" key="4">
    <source>
        <dbReference type="Proteomes" id="UP000501926"/>
    </source>
</evidence>
<dbReference type="KEGG" id="kst:KSMBR1_0018"/>
<proteinExistence type="predicted"/>
<reference evidence="3" key="2">
    <citation type="submission" date="2017-10" db="EMBL/GenBank/DDBJ databases">
        <authorList>
            <person name="Frank J."/>
        </authorList>
    </citation>
    <scope>NUCLEOTIDE SEQUENCE [LARGE SCALE GENOMIC DNA]</scope>
</reference>
<dbReference type="Proteomes" id="UP000501926">
    <property type="component" value="Chromosome"/>
</dbReference>
<dbReference type="AlphaFoldDB" id="A0A2C9CA05"/>
<dbReference type="EMBL" id="CP049055">
    <property type="protein sequence ID" value="QII12165.1"/>
    <property type="molecule type" value="Genomic_DNA"/>
</dbReference>
<sequence length="81" mass="9194">MWHQESNHQSRIEVGAFPIFLQKKQSVGVNSNVETVFKPVFYRLKMAETTLSGLIKQDVCDTIPVNQQACANIYKKSGMHP</sequence>
<name>A0A2C9CA05_KUEST</name>
<reference evidence="2" key="1">
    <citation type="submission" date="2017-10" db="EMBL/GenBank/DDBJ databases">
        <authorList>
            <person name="Banno H."/>
            <person name="Chua N.-H."/>
        </authorList>
    </citation>
    <scope>NUCLEOTIDE SEQUENCE [LARGE SCALE GENOMIC DNA]</scope>
    <source>
        <strain evidence="2">Kuenenia_mbr1_ru-nijmegen</strain>
    </source>
</reference>
<gene>
    <name evidence="1" type="ORF">KsCSTR_27860</name>
    <name evidence="2" type="ORF">KSMBR1_0018</name>
</gene>